<dbReference type="OrthoDB" id="5591297at2759"/>
<dbReference type="PANTHER" id="PTHR31285">
    <property type="entry name" value="NICOTINAMIDE MONONUCLEOTIDE ADENYLYLTRANSFERASE"/>
    <property type="match status" value="1"/>
</dbReference>
<dbReference type="Gene3D" id="3.40.50.620">
    <property type="entry name" value="HUPs"/>
    <property type="match status" value="1"/>
</dbReference>
<reference evidence="1 2" key="1">
    <citation type="submission" date="2009-08" db="EMBL/GenBank/DDBJ databases">
        <title>The Genome Sequence of Spizellomyces punctatus strain DAOM BR117.</title>
        <authorList>
            <consortium name="The Broad Institute Genome Sequencing Platform"/>
            <person name="Russ C."/>
            <person name="Cuomo C."/>
            <person name="Shea T."/>
            <person name="Young S.K."/>
            <person name="Zeng Q."/>
            <person name="Koehrsen M."/>
            <person name="Haas B."/>
            <person name="Borodovsky M."/>
            <person name="Guigo R."/>
            <person name="Alvarado L."/>
            <person name="Berlin A."/>
            <person name="Bochicchio J."/>
            <person name="Borenstein D."/>
            <person name="Chapman S."/>
            <person name="Chen Z."/>
            <person name="Engels R."/>
            <person name="Freedman E."/>
            <person name="Gellesch M."/>
            <person name="Goldberg J."/>
            <person name="Griggs A."/>
            <person name="Gujja S."/>
            <person name="Heiman D."/>
            <person name="Hepburn T."/>
            <person name="Howarth C."/>
            <person name="Jen D."/>
            <person name="Larson L."/>
            <person name="Lewis B."/>
            <person name="Mehta T."/>
            <person name="Park D."/>
            <person name="Pearson M."/>
            <person name="Roberts A."/>
            <person name="Saif S."/>
            <person name="Shenoy N."/>
            <person name="Sisk P."/>
            <person name="Stolte C."/>
            <person name="Sykes S."/>
            <person name="Thomson T."/>
            <person name="Walk T."/>
            <person name="White J."/>
            <person name="Yandava C."/>
            <person name="Burger G."/>
            <person name="Gray M.W."/>
            <person name="Holland P.W.H."/>
            <person name="King N."/>
            <person name="Lang F.B.F."/>
            <person name="Roger A.J."/>
            <person name="Ruiz-Trillo I."/>
            <person name="Lander E."/>
            <person name="Nusbaum C."/>
        </authorList>
    </citation>
    <scope>NUCLEOTIDE SEQUENCE [LARGE SCALE GENOMIC DNA]</scope>
    <source>
        <strain evidence="1 2">DAOM BR117</strain>
    </source>
</reference>
<accession>A0A0L0HE72</accession>
<dbReference type="OMA" id="RLVMMEL"/>
<dbReference type="SUPFAM" id="SSF52374">
    <property type="entry name" value="Nucleotidylyl transferase"/>
    <property type="match status" value="1"/>
</dbReference>
<dbReference type="Proteomes" id="UP000053201">
    <property type="component" value="Unassembled WGS sequence"/>
</dbReference>
<dbReference type="AlphaFoldDB" id="A0A0L0HE72"/>
<name>A0A0L0HE72_SPIPD</name>
<proteinExistence type="predicted"/>
<organism evidence="1 2">
    <name type="scientific">Spizellomyces punctatus (strain DAOM BR117)</name>
    <dbReference type="NCBI Taxonomy" id="645134"/>
    <lineage>
        <taxon>Eukaryota</taxon>
        <taxon>Fungi</taxon>
        <taxon>Fungi incertae sedis</taxon>
        <taxon>Chytridiomycota</taxon>
        <taxon>Chytridiomycota incertae sedis</taxon>
        <taxon>Chytridiomycetes</taxon>
        <taxon>Spizellomycetales</taxon>
        <taxon>Spizellomycetaceae</taxon>
        <taxon>Spizellomyces</taxon>
    </lineage>
</organism>
<keyword evidence="2" id="KW-1185">Reference proteome</keyword>
<protein>
    <recommendedName>
        <fullName evidence="3">Nicotinamide-nucleotide adenylyltransferase</fullName>
    </recommendedName>
</protein>
<evidence type="ECO:0000313" key="2">
    <source>
        <dbReference type="Proteomes" id="UP000053201"/>
    </source>
</evidence>
<evidence type="ECO:0008006" key="3">
    <source>
        <dbReference type="Google" id="ProtNLM"/>
    </source>
</evidence>
<dbReference type="InParanoid" id="A0A0L0HE72"/>
<sequence length="325" mass="36484">MPISTSSRQELNDFSQSFQESSLSDTPGVQLIPANYGWSKILSKIRKTRPAHVAILDSSFNPPTVAHAKLLENTMKLNLLNRYPKSATDLTSRHTNQGTEVSEHFDAYLLLFATKNADKALSGTSVTDRLLMMEALVQTVAPKCDVPDDRIGIAITTRGIFLDKAHALHSLLSSDGIAPVFLHFIMGYDTIIRFFDPKYYKNSNMDTDMEVFFRSSRIICADRVMEGASSESHDTLGDWLEEARKRSPIVGRFEAHIVTMQGWLEDPRGTAQASSTKARVMLKEFWKCKHAGQVEDATRIRAELRNLVPEQVMALIDQEGLYETL</sequence>
<dbReference type="PANTHER" id="PTHR31285:SF0">
    <property type="entry name" value="NICOTINAMIDE MONONUCLEOTIDE ADENYLYLTRANSFERASE"/>
    <property type="match status" value="1"/>
</dbReference>
<dbReference type="VEuPathDB" id="FungiDB:SPPG_05529"/>
<dbReference type="GeneID" id="27688894"/>
<dbReference type="GO" id="GO:0005634">
    <property type="term" value="C:nucleus"/>
    <property type="evidence" value="ECO:0007669"/>
    <property type="project" value="TreeGrafter"/>
</dbReference>
<evidence type="ECO:0000313" key="1">
    <source>
        <dbReference type="EMBL" id="KNC99274.1"/>
    </source>
</evidence>
<dbReference type="STRING" id="645134.A0A0L0HE72"/>
<dbReference type="GO" id="GO:0005737">
    <property type="term" value="C:cytoplasm"/>
    <property type="evidence" value="ECO:0007669"/>
    <property type="project" value="TreeGrafter"/>
</dbReference>
<gene>
    <name evidence="1" type="ORF">SPPG_05529</name>
</gene>
<dbReference type="EMBL" id="KQ257458">
    <property type="protein sequence ID" value="KNC99274.1"/>
    <property type="molecule type" value="Genomic_DNA"/>
</dbReference>
<dbReference type="FunCoup" id="A0A0L0HE72">
    <property type="interactions" value="230"/>
</dbReference>
<dbReference type="GO" id="GO:0016887">
    <property type="term" value="F:ATP hydrolysis activity"/>
    <property type="evidence" value="ECO:0007669"/>
    <property type="project" value="TreeGrafter"/>
</dbReference>
<dbReference type="InterPro" id="IPR014729">
    <property type="entry name" value="Rossmann-like_a/b/a_fold"/>
</dbReference>
<dbReference type="RefSeq" id="XP_016607314.1">
    <property type="nucleotide sequence ID" value="XM_016753736.1"/>
</dbReference>
<dbReference type="GO" id="GO:0000309">
    <property type="term" value="F:nicotinamide-nucleotide adenylyltransferase activity"/>
    <property type="evidence" value="ECO:0007669"/>
    <property type="project" value="TreeGrafter"/>
</dbReference>
<dbReference type="eggNOG" id="ENOG502RXY8">
    <property type="taxonomic scope" value="Eukaryota"/>
</dbReference>